<name>A0A6C2U1Z1_PONDE</name>
<dbReference type="AlphaFoldDB" id="A0A6C2U1Z1"/>
<dbReference type="SUPFAM" id="SSF53098">
    <property type="entry name" value="Ribonuclease H-like"/>
    <property type="match status" value="1"/>
</dbReference>
<gene>
    <name evidence="2" type="ORF">PDESU_02462</name>
</gene>
<dbReference type="Pfam" id="PF13683">
    <property type="entry name" value="rve_3"/>
    <property type="match status" value="1"/>
</dbReference>
<evidence type="ECO:0000313" key="3">
    <source>
        <dbReference type="Proteomes" id="UP000366872"/>
    </source>
</evidence>
<reference evidence="2 3" key="1">
    <citation type="submission" date="2019-04" db="EMBL/GenBank/DDBJ databases">
        <authorList>
            <person name="Van Vliet M D."/>
        </authorList>
    </citation>
    <scope>NUCLEOTIDE SEQUENCE [LARGE SCALE GENOMIC DNA]</scope>
    <source>
        <strain evidence="2 3">F1</strain>
    </source>
</reference>
<evidence type="ECO:0000313" key="2">
    <source>
        <dbReference type="EMBL" id="VGO13905.1"/>
    </source>
</evidence>
<feature type="domain" description="Integrase catalytic" evidence="1">
    <location>
        <begin position="261"/>
        <end position="320"/>
    </location>
</feature>
<organism evidence="2 3">
    <name type="scientific">Pontiella desulfatans</name>
    <dbReference type="NCBI Taxonomy" id="2750659"/>
    <lineage>
        <taxon>Bacteria</taxon>
        <taxon>Pseudomonadati</taxon>
        <taxon>Kiritimatiellota</taxon>
        <taxon>Kiritimatiellia</taxon>
        <taxon>Kiritimatiellales</taxon>
        <taxon>Pontiellaceae</taxon>
        <taxon>Pontiella</taxon>
    </lineage>
</organism>
<dbReference type="EMBL" id="CAAHFG010000001">
    <property type="protein sequence ID" value="VGO13905.1"/>
    <property type="molecule type" value="Genomic_DNA"/>
</dbReference>
<dbReference type="GO" id="GO:0003676">
    <property type="term" value="F:nucleic acid binding"/>
    <property type="evidence" value="ECO:0007669"/>
    <property type="project" value="InterPro"/>
</dbReference>
<dbReference type="InterPro" id="IPR012337">
    <property type="entry name" value="RNaseH-like_sf"/>
</dbReference>
<protein>
    <recommendedName>
        <fullName evidence="1">Integrase catalytic domain-containing protein</fullName>
    </recommendedName>
</protein>
<dbReference type="Gene3D" id="3.30.420.10">
    <property type="entry name" value="Ribonuclease H-like superfamily/Ribonuclease H"/>
    <property type="match status" value="1"/>
</dbReference>
<evidence type="ECO:0000259" key="1">
    <source>
        <dbReference type="Pfam" id="PF13683"/>
    </source>
</evidence>
<dbReference type="GO" id="GO:0015074">
    <property type="term" value="P:DNA integration"/>
    <property type="evidence" value="ECO:0007669"/>
    <property type="project" value="InterPro"/>
</dbReference>
<keyword evidence="3" id="KW-1185">Reference proteome</keyword>
<proteinExistence type="predicted"/>
<dbReference type="RefSeq" id="WP_136079438.1">
    <property type="nucleotide sequence ID" value="NZ_CAAHFG010000001.1"/>
</dbReference>
<dbReference type="Proteomes" id="UP000366872">
    <property type="component" value="Unassembled WGS sequence"/>
</dbReference>
<dbReference type="InterPro" id="IPR036397">
    <property type="entry name" value="RNaseH_sf"/>
</dbReference>
<accession>A0A6C2U1Z1</accession>
<dbReference type="InterPro" id="IPR001584">
    <property type="entry name" value="Integrase_cat-core"/>
</dbReference>
<sequence>MNCYLSIFQAFTLLLQERFRPRYDARLQLLTYQVKMLRSRIDESKIYTTPQERAELLRLGEQLDHDISDVMLVVQPATYRGWLRQRNPNRKKRGAGRPGTAQATINLVMRMARENLGWGYSRILGELKKFGIRIGRTTIQDILKREGHYPVPDKTIGHPSGNWKQFVGSHMDTLVACDFFAKPVLTWKGWVDAYVLVFIHLGSRRVFMSPATFHPHDEWALQQARNAAMWLEDIGVRATGLIRDRDTKYSYRFDAFWKSEGIEPKKIPVRAPMANSYCENYIGKLKHECLNHFVCFSMDHLDYINREWLSYYHTQRPHQGTDIGNNVLDADFRPAETGEVKQEERLGGIISWYYREAA</sequence>